<evidence type="ECO:0000256" key="1">
    <source>
        <dbReference type="SAM" id="Phobius"/>
    </source>
</evidence>
<dbReference type="PaxDb" id="4081-Solyc06g072850.1.1"/>
<keyword evidence="1" id="KW-1133">Transmembrane helix</keyword>
<reference evidence="2" key="2">
    <citation type="submission" date="2019-01" db="UniProtKB">
        <authorList>
            <consortium name="EnsemblPlants"/>
        </authorList>
    </citation>
    <scope>IDENTIFICATION</scope>
    <source>
        <strain evidence="2">cv. Heinz 1706</strain>
    </source>
</reference>
<dbReference type="InParanoid" id="A0A3Q7HV89"/>
<dbReference type="AlphaFoldDB" id="A0A3Q7HV89"/>
<protein>
    <submittedName>
        <fullName evidence="2">Uncharacterized protein</fullName>
    </submittedName>
</protein>
<dbReference type="Gramene" id="Solyc06g072850.1.1">
    <property type="protein sequence ID" value="Solyc06g072850.1.1.1"/>
    <property type="gene ID" value="Solyc06g072850.1"/>
</dbReference>
<keyword evidence="1" id="KW-0472">Membrane</keyword>
<evidence type="ECO:0000313" key="2">
    <source>
        <dbReference type="EnsemblPlants" id="Solyc06g072850.1.1.1"/>
    </source>
</evidence>
<keyword evidence="3" id="KW-1185">Reference proteome</keyword>
<evidence type="ECO:0000313" key="3">
    <source>
        <dbReference type="Proteomes" id="UP000004994"/>
    </source>
</evidence>
<dbReference type="Proteomes" id="UP000004994">
    <property type="component" value="Chromosome 6"/>
</dbReference>
<accession>A0A3Q7HV89</accession>
<organism evidence="2">
    <name type="scientific">Solanum lycopersicum</name>
    <name type="common">Tomato</name>
    <name type="synonym">Lycopersicon esculentum</name>
    <dbReference type="NCBI Taxonomy" id="4081"/>
    <lineage>
        <taxon>Eukaryota</taxon>
        <taxon>Viridiplantae</taxon>
        <taxon>Streptophyta</taxon>
        <taxon>Embryophyta</taxon>
        <taxon>Tracheophyta</taxon>
        <taxon>Spermatophyta</taxon>
        <taxon>Magnoliopsida</taxon>
        <taxon>eudicotyledons</taxon>
        <taxon>Gunneridae</taxon>
        <taxon>Pentapetalae</taxon>
        <taxon>asterids</taxon>
        <taxon>lamiids</taxon>
        <taxon>Solanales</taxon>
        <taxon>Solanaceae</taxon>
        <taxon>Solanoideae</taxon>
        <taxon>Solaneae</taxon>
        <taxon>Solanum</taxon>
        <taxon>Solanum subgen. Lycopersicon</taxon>
    </lineage>
</organism>
<name>A0A3Q7HV89_SOLLC</name>
<dbReference type="EnsemblPlants" id="Solyc06g072850.1.1">
    <property type="protein sequence ID" value="Solyc06g072850.1.1.1"/>
    <property type="gene ID" value="Solyc06g072850.1"/>
</dbReference>
<keyword evidence="1" id="KW-0812">Transmembrane</keyword>
<reference evidence="2" key="1">
    <citation type="journal article" date="2012" name="Nature">
        <title>The tomato genome sequence provides insights into fleshy fruit evolution.</title>
        <authorList>
            <consortium name="Tomato Genome Consortium"/>
        </authorList>
    </citation>
    <scope>NUCLEOTIDE SEQUENCE [LARGE SCALE GENOMIC DNA]</scope>
    <source>
        <strain evidence="2">cv. Heinz 1706</strain>
    </source>
</reference>
<sequence length="58" mass="7070">MPLRAEFFIYLLQIFCVKFFFILKYKILLNIFIKYESIVYNHSLIKSYIKASVIKFLP</sequence>
<proteinExistence type="predicted"/>
<feature type="transmembrane region" description="Helical" evidence="1">
    <location>
        <begin position="7"/>
        <end position="25"/>
    </location>
</feature>